<proteinExistence type="predicted"/>
<dbReference type="AlphaFoldDB" id="A0A9P0F9K5"/>
<dbReference type="GO" id="GO:0005758">
    <property type="term" value="C:mitochondrial intermembrane space"/>
    <property type="evidence" value="ECO:0007669"/>
    <property type="project" value="InterPro"/>
</dbReference>
<dbReference type="EMBL" id="OU963868">
    <property type="protein sequence ID" value="CAH0393914.1"/>
    <property type="molecule type" value="Genomic_DNA"/>
</dbReference>
<dbReference type="Pfam" id="PF04707">
    <property type="entry name" value="PRELI"/>
    <property type="match status" value="1"/>
</dbReference>
<dbReference type="PANTHER" id="PTHR11158">
    <property type="entry name" value="MSF1/PX19 RELATED"/>
    <property type="match status" value="1"/>
</dbReference>
<keyword evidence="3" id="KW-1185">Reference proteome</keyword>
<gene>
    <name evidence="2" type="ORF">BEMITA_LOCUS12267</name>
</gene>
<evidence type="ECO:0000313" key="2">
    <source>
        <dbReference type="EMBL" id="CAH0393914.1"/>
    </source>
</evidence>
<dbReference type="InterPro" id="IPR037365">
    <property type="entry name" value="Slowmo/Ups"/>
</dbReference>
<evidence type="ECO:0000313" key="3">
    <source>
        <dbReference type="Proteomes" id="UP001152759"/>
    </source>
</evidence>
<evidence type="ECO:0000259" key="1">
    <source>
        <dbReference type="PROSITE" id="PS50904"/>
    </source>
</evidence>
<accession>A0A9P0F9K5</accession>
<dbReference type="Proteomes" id="UP001152759">
    <property type="component" value="Chromosome 7"/>
</dbReference>
<organism evidence="2 3">
    <name type="scientific">Bemisia tabaci</name>
    <name type="common">Sweetpotato whitefly</name>
    <name type="synonym">Aleurodes tabaci</name>
    <dbReference type="NCBI Taxonomy" id="7038"/>
    <lineage>
        <taxon>Eukaryota</taxon>
        <taxon>Metazoa</taxon>
        <taxon>Ecdysozoa</taxon>
        <taxon>Arthropoda</taxon>
        <taxon>Hexapoda</taxon>
        <taxon>Insecta</taxon>
        <taxon>Pterygota</taxon>
        <taxon>Neoptera</taxon>
        <taxon>Paraneoptera</taxon>
        <taxon>Hemiptera</taxon>
        <taxon>Sternorrhyncha</taxon>
        <taxon>Aleyrodoidea</taxon>
        <taxon>Aleyrodidae</taxon>
        <taxon>Aleyrodinae</taxon>
        <taxon>Bemisia</taxon>
    </lineage>
</organism>
<sequence>MKIWTSEHIFNHPWEKVVEAAWRKYPNPMNPAVIGIDVVDRKVSEGVLLTKRLITSKWGLPSWAQTILGGTNIFYAKECSSVDPKARIMEMKTHNLTAGSIIAIDETLSYEPHPEDPGKTKLKQEAVVTVKGIPLSSYFEGLVTTNISHNANKGRQAIEWVIEKIETEVEDLKTTAIKSIDEITLNAKKSMDDLSSAAKKSFEDFQIGSTPSSKKCP</sequence>
<protein>
    <recommendedName>
        <fullName evidence="1">PRELI/MSF1 domain-containing protein</fullName>
    </recommendedName>
</protein>
<dbReference type="InterPro" id="IPR006797">
    <property type="entry name" value="PRELI/MSF1_dom"/>
</dbReference>
<dbReference type="PROSITE" id="PS50904">
    <property type="entry name" value="PRELI_MSF1"/>
    <property type="match status" value="1"/>
</dbReference>
<name>A0A9P0F9K5_BEMTA</name>
<feature type="domain" description="PRELI/MSF1" evidence="1">
    <location>
        <begin position="1"/>
        <end position="170"/>
    </location>
</feature>
<reference evidence="2" key="1">
    <citation type="submission" date="2021-12" db="EMBL/GenBank/DDBJ databases">
        <authorList>
            <person name="King R."/>
        </authorList>
    </citation>
    <scope>NUCLEOTIDE SEQUENCE</scope>
</reference>